<dbReference type="EMBL" id="HG792015">
    <property type="protein sequence ID" value="CDM29690.1"/>
    <property type="molecule type" value="Genomic_DNA"/>
</dbReference>
<organism evidence="1 2">
    <name type="scientific">Penicillium roqueforti (strain FM164)</name>
    <dbReference type="NCBI Taxonomy" id="1365484"/>
    <lineage>
        <taxon>Eukaryota</taxon>
        <taxon>Fungi</taxon>
        <taxon>Dikarya</taxon>
        <taxon>Ascomycota</taxon>
        <taxon>Pezizomycotina</taxon>
        <taxon>Eurotiomycetes</taxon>
        <taxon>Eurotiomycetidae</taxon>
        <taxon>Eurotiales</taxon>
        <taxon>Aspergillaceae</taxon>
        <taxon>Penicillium</taxon>
    </lineage>
</organism>
<dbReference type="AlphaFoldDB" id="W6Q077"/>
<reference evidence="1" key="1">
    <citation type="journal article" date="2014" name="Nat. Commun.">
        <title>Multiple recent horizontal transfers of a large genomic region in cheese making fungi.</title>
        <authorList>
            <person name="Cheeseman K."/>
            <person name="Ropars J."/>
            <person name="Renault P."/>
            <person name="Dupont J."/>
            <person name="Gouzy J."/>
            <person name="Branca A."/>
            <person name="Abraham A.L."/>
            <person name="Ceppi M."/>
            <person name="Conseiller E."/>
            <person name="Debuchy R."/>
            <person name="Malagnac F."/>
            <person name="Goarin A."/>
            <person name="Silar P."/>
            <person name="Lacoste S."/>
            <person name="Sallet E."/>
            <person name="Bensimon A."/>
            <person name="Giraud T."/>
            <person name="Brygoo Y."/>
        </authorList>
    </citation>
    <scope>NUCLEOTIDE SEQUENCE [LARGE SCALE GENOMIC DNA]</scope>
    <source>
        <strain evidence="1">FM164</strain>
    </source>
</reference>
<protein>
    <submittedName>
        <fullName evidence="1">Genomic scaffold, ProqFM164S01</fullName>
    </submittedName>
</protein>
<dbReference type="Proteomes" id="UP000030686">
    <property type="component" value="Unassembled WGS sequence"/>
</dbReference>
<proteinExistence type="predicted"/>
<dbReference type="OrthoDB" id="4369665at2759"/>
<gene>
    <name evidence="1" type="ORF">PROQFM164_S01g003502</name>
</gene>
<evidence type="ECO:0000313" key="1">
    <source>
        <dbReference type="EMBL" id="CDM29690.1"/>
    </source>
</evidence>
<accession>W6Q077</accession>
<keyword evidence="2" id="KW-1185">Reference proteome</keyword>
<sequence length="96" mass="10991">MDLLVALKIIVASQPTKRPFACFQELIFCLLCTVALEVTLKENVFQAMQSVFHCDANSKSLRGRIRGAKWANRAIYLLSRTNWGSRSWDIIYIENP</sequence>
<name>W6Q077_PENRF</name>
<dbReference type="STRING" id="1365484.W6Q077"/>
<evidence type="ECO:0000313" key="2">
    <source>
        <dbReference type="Proteomes" id="UP000030686"/>
    </source>
</evidence>